<dbReference type="GO" id="GO:0016874">
    <property type="term" value="F:ligase activity"/>
    <property type="evidence" value="ECO:0007669"/>
    <property type="project" value="UniProtKB-KW"/>
</dbReference>
<dbReference type="AlphaFoldDB" id="A0A317FHF8"/>
<dbReference type="PANTHER" id="PTHR39323:SF1">
    <property type="entry name" value="BLR1149 PROTEIN"/>
    <property type="match status" value="1"/>
</dbReference>
<evidence type="ECO:0000313" key="3">
    <source>
        <dbReference type="Proteomes" id="UP000245765"/>
    </source>
</evidence>
<evidence type="ECO:0000259" key="1">
    <source>
        <dbReference type="Pfam" id="PF00149"/>
    </source>
</evidence>
<keyword evidence="3" id="KW-1185">Reference proteome</keyword>
<gene>
    <name evidence="2" type="primary">pdeM</name>
    <name evidence="2" type="ORF">DFH01_11035</name>
</gene>
<dbReference type="InterPro" id="IPR026336">
    <property type="entry name" value="PdeM-like"/>
</dbReference>
<evidence type="ECO:0000313" key="2">
    <source>
        <dbReference type="EMBL" id="PWS37369.1"/>
    </source>
</evidence>
<name>A0A317FHF8_9PROT</name>
<reference evidence="3" key="1">
    <citation type="submission" date="2018-05" db="EMBL/GenBank/DDBJ databases">
        <authorList>
            <person name="Du Z."/>
            <person name="Wang X."/>
        </authorList>
    </citation>
    <scope>NUCLEOTIDE SEQUENCE [LARGE SCALE GENOMIC DNA]</scope>
    <source>
        <strain evidence="3">CQN31</strain>
    </source>
</reference>
<dbReference type="InterPro" id="IPR029052">
    <property type="entry name" value="Metallo-depent_PP-like"/>
</dbReference>
<dbReference type="SUPFAM" id="SSF56300">
    <property type="entry name" value="Metallo-dependent phosphatases"/>
    <property type="match status" value="1"/>
</dbReference>
<dbReference type="GO" id="GO:0016787">
    <property type="term" value="F:hydrolase activity"/>
    <property type="evidence" value="ECO:0007669"/>
    <property type="project" value="InterPro"/>
</dbReference>
<dbReference type="InterPro" id="IPR024173">
    <property type="entry name" value="Pesterase_MJ0037-like"/>
</dbReference>
<dbReference type="Proteomes" id="UP000245765">
    <property type="component" value="Unassembled WGS sequence"/>
</dbReference>
<keyword evidence="2" id="KW-0540">Nuclease</keyword>
<protein>
    <submittedName>
        <fullName evidence="2">Ligase-associated DNA damage response endonuclease PdeM</fullName>
    </submittedName>
</protein>
<keyword evidence="2" id="KW-0378">Hydrolase</keyword>
<comment type="caution">
    <text evidence="2">The sequence shown here is derived from an EMBL/GenBank/DDBJ whole genome shotgun (WGS) entry which is preliminary data.</text>
</comment>
<organism evidence="2 3">
    <name type="scientific">Falsiroseomonas bella</name>
    <dbReference type="NCBI Taxonomy" id="2184016"/>
    <lineage>
        <taxon>Bacteria</taxon>
        <taxon>Pseudomonadati</taxon>
        <taxon>Pseudomonadota</taxon>
        <taxon>Alphaproteobacteria</taxon>
        <taxon>Acetobacterales</taxon>
        <taxon>Roseomonadaceae</taxon>
        <taxon>Falsiroseomonas</taxon>
    </lineage>
</organism>
<feature type="domain" description="Calcineurin-like phosphoesterase" evidence="1">
    <location>
        <begin position="27"/>
        <end position="140"/>
    </location>
</feature>
<dbReference type="Pfam" id="PF00149">
    <property type="entry name" value="Metallophos"/>
    <property type="match status" value="1"/>
</dbReference>
<sequence length="230" mass="24520">MIAAPIHLAGERLMLDPAGHVAWPAQKLLAVSDLHLEKGSHFAARGAMLPPYDTKETLERLGLALRRWRPQRLVLLGDSFHDATGCTRLSPGDAALLLRLLGGIEVVWVLGNHDPAPPVGLPGIAVAEWRLERLVFRHVAQPGATGELSGHFHPKATMPTRAGGVTRPCFVADAKRLLLPAFGAYTGGLDIADPAIARLFPRGGRAFLLGSGRLFSFPTGPLRHAAGAMA</sequence>
<dbReference type="GO" id="GO:0004519">
    <property type="term" value="F:endonuclease activity"/>
    <property type="evidence" value="ECO:0007669"/>
    <property type="project" value="UniProtKB-KW"/>
</dbReference>
<dbReference type="Gene3D" id="3.60.21.10">
    <property type="match status" value="1"/>
</dbReference>
<accession>A0A317FHF8</accession>
<proteinExistence type="predicted"/>
<dbReference type="PIRSF" id="PIRSF000887">
    <property type="entry name" value="Pesterase_MJ0037"/>
    <property type="match status" value="1"/>
</dbReference>
<dbReference type="PANTHER" id="PTHR39323">
    <property type="entry name" value="BLR1149 PROTEIN"/>
    <property type="match status" value="1"/>
</dbReference>
<keyword evidence="2" id="KW-0255">Endonuclease</keyword>
<dbReference type="InterPro" id="IPR004843">
    <property type="entry name" value="Calcineurin-like_PHP"/>
</dbReference>
<dbReference type="OrthoDB" id="9795838at2"/>
<dbReference type="NCBIfam" id="TIGR04123">
    <property type="entry name" value="P_estr_lig_assc"/>
    <property type="match status" value="1"/>
</dbReference>
<dbReference type="EMBL" id="QGNA01000002">
    <property type="protein sequence ID" value="PWS37369.1"/>
    <property type="molecule type" value="Genomic_DNA"/>
</dbReference>
<dbReference type="RefSeq" id="WP_109870477.1">
    <property type="nucleotide sequence ID" value="NZ_QGNA01000002.1"/>
</dbReference>
<keyword evidence="2" id="KW-0436">Ligase</keyword>